<proteinExistence type="predicted"/>
<gene>
    <name evidence="2" type="ORF">UFOVP655_82</name>
</gene>
<accession>A0A6J5NIB8</accession>
<organism evidence="2">
    <name type="scientific">uncultured Caudovirales phage</name>
    <dbReference type="NCBI Taxonomy" id="2100421"/>
    <lineage>
        <taxon>Viruses</taxon>
        <taxon>Duplodnaviria</taxon>
        <taxon>Heunggongvirae</taxon>
        <taxon>Uroviricota</taxon>
        <taxon>Caudoviricetes</taxon>
        <taxon>Peduoviridae</taxon>
        <taxon>Maltschvirus</taxon>
        <taxon>Maltschvirus maltsch</taxon>
    </lineage>
</organism>
<name>A0A6J5NIB8_9CAUD</name>
<reference evidence="2" key="1">
    <citation type="submission" date="2020-04" db="EMBL/GenBank/DDBJ databases">
        <authorList>
            <person name="Chiriac C."/>
            <person name="Salcher M."/>
            <person name="Ghai R."/>
            <person name="Kavagutti S V."/>
        </authorList>
    </citation>
    <scope>NUCLEOTIDE SEQUENCE</scope>
</reference>
<protein>
    <submittedName>
        <fullName evidence="2">Uncharacterized protein</fullName>
    </submittedName>
</protein>
<dbReference type="EMBL" id="LR796637">
    <property type="protein sequence ID" value="CAB4156628.1"/>
    <property type="molecule type" value="Genomic_DNA"/>
</dbReference>
<feature type="region of interest" description="Disordered" evidence="1">
    <location>
        <begin position="99"/>
        <end position="134"/>
    </location>
</feature>
<evidence type="ECO:0000256" key="1">
    <source>
        <dbReference type="SAM" id="MobiDB-lite"/>
    </source>
</evidence>
<evidence type="ECO:0000313" key="2">
    <source>
        <dbReference type="EMBL" id="CAB4156628.1"/>
    </source>
</evidence>
<sequence>MTFTYSGDPGTSARNHVRFLLHDIISTDPLYTDEEIQFVIDEWDGDVYESARELAETAIAKYARLAESTSKSVGDISVSESFADKVTHYTKLAETLARRKMRKQSPRPWAAASNLTSTSKRNDTSHNTDFYEGIHDNPNNYLDRRIVE</sequence>